<dbReference type="AlphaFoldDB" id="A0A831RZ19"/>
<dbReference type="Pfam" id="PF13362">
    <property type="entry name" value="Toprim_3"/>
    <property type="match status" value="1"/>
</dbReference>
<sequence>MDRKEKGRVQAASSNSRASNYSFADSAAQFRDAMLEAGLQPPEHIEPGVLHRFPGVGKGPGNRAGWCWLFDDGLGGCFGDWAAGLDETWQARRDKPMSRSECAAHRHQMAKAKAAREDAQRRQRAETRETAGRTWKGTSAVERHPYLDTKGVHSYGIRLTTQPLEIPFSWRDKPQFIPANSLVIPLTDTGGVIHSLQFIDEQGNKRFLAGGAIQGHFFPLGDLSHAETILIAEGFATAATLDMVTDHTAVAAFNAGNLKPVAVNLKAAYPRAEFIICADNDRFTDDNPGITKAREAAVAIGAKLAIPKF</sequence>
<dbReference type="CDD" id="cd01029">
    <property type="entry name" value="TOPRIM_primases"/>
    <property type="match status" value="1"/>
</dbReference>
<dbReference type="InterPro" id="IPR006171">
    <property type="entry name" value="TOPRIM_dom"/>
</dbReference>
<dbReference type="InterPro" id="IPR034154">
    <property type="entry name" value="TOPRIM_DnaG/twinkle"/>
</dbReference>
<feature type="compositionally biased region" description="Low complexity" evidence="1">
    <location>
        <begin position="11"/>
        <end position="20"/>
    </location>
</feature>
<dbReference type="EMBL" id="DRLF01000466">
    <property type="protein sequence ID" value="HEC07860.1"/>
    <property type="molecule type" value="Genomic_DNA"/>
</dbReference>
<gene>
    <name evidence="3" type="ORF">ENJ12_13470</name>
</gene>
<feature type="region of interest" description="Disordered" evidence="1">
    <location>
        <begin position="1"/>
        <end position="20"/>
    </location>
</feature>
<evidence type="ECO:0000256" key="1">
    <source>
        <dbReference type="SAM" id="MobiDB-lite"/>
    </source>
</evidence>
<feature type="region of interest" description="Disordered" evidence="1">
    <location>
        <begin position="114"/>
        <end position="135"/>
    </location>
</feature>
<feature type="compositionally biased region" description="Basic and acidic residues" evidence="1">
    <location>
        <begin position="114"/>
        <end position="131"/>
    </location>
</feature>
<evidence type="ECO:0000313" key="3">
    <source>
        <dbReference type="EMBL" id="HEC07860.1"/>
    </source>
</evidence>
<protein>
    <submittedName>
        <fullName evidence="3">Toprim domain-containing protein</fullName>
    </submittedName>
</protein>
<feature type="non-terminal residue" evidence="3">
    <location>
        <position position="309"/>
    </location>
</feature>
<accession>A0A831RZ19</accession>
<feature type="domain" description="Toprim" evidence="2">
    <location>
        <begin position="229"/>
        <end position="300"/>
    </location>
</feature>
<organism evidence="3">
    <name type="scientific">Thiolapillus brandeum</name>
    <dbReference type="NCBI Taxonomy" id="1076588"/>
    <lineage>
        <taxon>Bacteria</taxon>
        <taxon>Pseudomonadati</taxon>
        <taxon>Pseudomonadota</taxon>
        <taxon>Gammaproteobacteria</taxon>
        <taxon>Chromatiales</taxon>
        <taxon>Sedimenticolaceae</taxon>
        <taxon>Thiolapillus</taxon>
    </lineage>
</organism>
<comment type="caution">
    <text evidence="3">The sequence shown here is derived from an EMBL/GenBank/DDBJ whole genome shotgun (WGS) entry which is preliminary data.</text>
</comment>
<proteinExistence type="predicted"/>
<name>A0A831RZ19_9GAMM</name>
<reference evidence="3" key="1">
    <citation type="journal article" date="2020" name="mSystems">
        <title>Genome- and Community-Level Interaction Insights into Carbon Utilization and Element Cycling Functions of Hydrothermarchaeota in Hydrothermal Sediment.</title>
        <authorList>
            <person name="Zhou Z."/>
            <person name="Liu Y."/>
            <person name="Xu W."/>
            <person name="Pan J."/>
            <person name="Luo Z.H."/>
            <person name="Li M."/>
        </authorList>
    </citation>
    <scope>NUCLEOTIDE SEQUENCE [LARGE SCALE GENOMIC DNA]</scope>
    <source>
        <strain evidence="3">HyVt-458</strain>
    </source>
</reference>
<evidence type="ECO:0000259" key="2">
    <source>
        <dbReference type="Pfam" id="PF13362"/>
    </source>
</evidence>
<dbReference type="Proteomes" id="UP000886339">
    <property type="component" value="Unassembled WGS sequence"/>
</dbReference>